<dbReference type="InterPro" id="IPR002347">
    <property type="entry name" value="SDR_fam"/>
</dbReference>
<dbReference type="GO" id="GO:0030497">
    <property type="term" value="P:fatty acid elongation"/>
    <property type="evidence" value="ECO:0007669"/>
    <property type="project" value="TreeGrafter"/>
</dbReference>
<comment type="caution">
    <text evidence="3">The sequence shown here is derived from an EMBL/GenBank/DDBJ whole genome shotgun (WGS) entry which is preliminary data.</text>
</comment>
<proteinExistence type="inferred from homology"/>
<feature type="domain" description="Ketoreductase" evidence="2">
    <location>
        <begin position="8"/>
        <end position="187"/>
    </location>
</feature>
<dbReference type="PANTHER" id="PTHR42760:SF40">
    <property type="entry name" value="3-OXOACYL-[ACYL-CARRIER-PROTEIN] REDUCTASE, CHLOROPLASTIC"/>
    <property type="match status" value="1"/>
</dbReference>
<dbReference type="PANTHER" id="PTHR42760">
    <property type="entry name" value="SHORT-CHAIN DEHYDROGENASES/REDUCTASES FAMILY MEMBER"/>
    <property type="match status" value="1"/>
</dbReference>
<dbReference type="Proteomes" id="UP000245461">
    <property type="component" value="Unassembled WGS sequence"/>
</dbReference>
<dbReference type="RefSeq" id="WP_109907471.1">
    <property type="nucleotide sequence ID" value="NZ_QGLE01000012.1"/>
</dbReference>
<organism evidence="3 4">
    <name type="scientific">Zavarzinia aquatilis</name>
    <dbReference type="NCBI Taxonomy" id="2211142"/>
    <lineage>
        <taxon>Bacteria</taxon>
        <taxon>Pseudomonadati</taxon>
        <taxon>Pseudomonadota</taxon>
        <taxon>Alphaproteobacteria</taxon>
        <taxon>Rhodospirillales</taxon>
        <taxon>Zavarziniaceae</taxon>
        <taxon>Zavarzinia</taxon>
    </lineage>
</organism>
<evidence type="ECO:0000256" key="1">
    <source>
        <dbReference type="ARBA" id="ARBA00006484"/>
    </source>
</evidence>
<dbReference type="GO" id="GO:0016616">
    <property type="term" value="F:oxidoreductase activity, acting on the CH-OH group of donors, NAD or NADP as acceptor"/>
    <property type="evidence" value="ECO:0007669"/>
    <property type="project" value="UniProtKB-ARBA"/>
</dbReference>
<evidence type="ECO:0000313" key="3">
    <source>
        <dbReference type="EMBL" id="PWR19272.1"/>
    </source>
</evidence>
<evidence type="ECO:0000313" key="4">
    <source>
        <dbReference type="Proteomes" id="UP000245461"/>
    </source>
</evidence>
<keyword evidence="4" id="KW-1185">Reference proteome</keyword>
<dbReference type="InterPro" id="IPR020904">
    <property type="entry name" value="Sc_DH/Rdtase_CS"/>
</dbReference>
<dbReference type="SUPFAM" id="SSF51735">
    <property type="entry name" value="NAD(P)-binding Rossmann-fold domains"/>
    <property type="match status" value="1"/>
</dbReference>
<dbReference type="Gene3D" id="3.40.50.720">
    <property type="entry name" value="NAD(P)-binding Rossmann-like Domain"/>
    <property type="match status" value="1"/>
</dbReference>
<name>A0A317DXR8_9PROT</name>
<comment type="similarity">
    <text evidence="1">Belongs to the short-chain dehydrogenases/reductases (SDR) family.</text>
</comment>
<sequence length="254" mass="25704">MGIDYTGKVAIVTGGTKGTGRVIAESLLAAGAHVVICGRNAPDIPVAAAGREAVFVAADVRDPEQGKRLVDTAVELFGRLDLLVNNAGGSPNADAATASPRFSEAILRLNLLGPLYLSQSACLVMRGQAGGGAIVNIASVSAVRPSPGTAVYGAAKAGLVSLTRSLGQEWAPAVRVNAIVAGMIRTEAALDHYGGAEGLARIEAALPQGRMAVPRDIANAVLFLGSEMAAHVTGAALEVHGGGERPPFLEQGQG</sequence>
<dbReference type="PRINTS" id="PR00081">
    <property type="entry name" value="GDHRDH"/>
</dbReference>
<dbReference type="OrthoDB" id="198783at2"/>
<gene>
    <name evidence="3" type="ORF">DKG74_17480</name>
</gene>
<dbReference type="NCBIfam" id="NF005893">
    <property type="entry name" value="PRK07856.1"/>
    <property type="match status" value="1"/>
</dbReference>
<dbReference type="AlphaFoldDB" id="A0A317DXR8"/>
<dbReference type="Pfam" id="PF13561">
    <property type="entry name" value="adh_short_C2"/>
    <property type="match status" value="1"/>
</dbReference>
<dbReference type="PRINTS" id="PR00080">
    <property type="entry name" value="SDRFAMILY"/>
</dbReference>
<protein>
    <submittedName>
        <fullName evidence="3">Short chain dehydrogenase</fullName>
    </submittedName>
</protein>
<dbReference type="InterPro" id="IPR057326">
    <property type="entry name" value="KR_dom"/>
</dbReference>
<dbReference type="PROSITE" id="PS00061">
    <property type="entry name" value="ADH_SHORT"/>
    <property type="match status" value="1"/>
</dbReference>
<accession>A0A317DXR8</accession>
<dbReference type="CDD" id="cd05233">
    <property type="entry name" value="SDR_c"/>
    <property type="match status" value="1"/>
</dbReference>
<dbReference type="SMART" id="SM00822">
    <property type="entry name" value="PKS_KR"/>
    <property type="match status" value="1"/>
</dbReference>
<dbReference type="InterPro" id="IPR036291">
    <property type="entry name" value="NAD(P)-bd_dom_sf"/>
</dbReference>
<dbReference type="EMBL" id="QGLE01000012">
    <property type="protein sequence ID" value="PWR19272.1"/>
    <property type="molecule type" value="Genomic_DNA"/>
</dbReference>
<evidence type="ECO:0000259" key="2">
    <source>
        <dbReference type="SMART" id="SM00822"/>
    </source>
</evidence>
<reference evidence="3 4" key="1">
    <citation type="submission" date="2018-05" db="EMBL/GenBank/DDBJ databases">
        <title>Zavarzinia sp. HR-AS.</title>
        <authorList>
            <person name="Lee Y."/>
            <person name="Jeon C.O."/>
        </authorList>
    </citation>
    <scope>NUCLEOTIDE SEQUENCE [LARGE SCALE GENOMIC DNA]</scope>
    <source>
        <strain evidence="3 4">HR-AS</strain>
    </source>
</reference>
<dbReference type="FunFam" id="3.40.50.720:FF:000084">
    <property type="entry name" value="Short-chain dehydrogenase reductase"/>
    <property type="match status" value="1"/>
</dbReference>